<protein>
    <submittedName>
        <fullName evidence="2">Hydrolase</fullName>
    </submittedName>
</protein>
<dbReference type="Gene3D" id="1.20.150.30">
    <property type="entry name" value="Zincin-like metallopeptidase, N-terminal domain"/>
    <property type="match status" value="1"/>
</dbReference>
<keyword evidence="2" id="KW-0378">Hydrolase</keyword>
<feature type="region of interest" description="Disordered" evidence="1">
    <location>
        <begin position="263"/>
        <end position="336"/>
    </location>
</feature>
<feature type="compositionally biased region" description="Low complexity" evidence="1">
    <location>
        <begin position="593"/>
        <end position="606"/>
    </location>
</feature>
<sequence length="606" mass="63626">MDDNAIHDWLIKCFGPIQGEMAWQQINQLPAEIRDQLMSQDPGRLPDPTEVQQMMAAFTAGGLNTMGDMQRTVEEGPINIKLAKSIALQQANAQGSASSVSATDGEAARRAMSEANLWLDTACEFNPAPGEPDVLTRAGWVEGTIDQWAKFAAPVAESMNDALASVISERLGGALGGSEITGMFAGPVPIPIPDGMKDPAQLIKLLGNTSFAMQLGHAAGNLSHEVHGSFDQGIALTKNPAGGLIAQNITEYVKMLNGELPADDQTTASGDGVDSGVLPSPASGNPIGFASARAQKPGNGGDAHDAAPHDDAASNDSAADVTSTSDSPNAADSSAKDDEAAFEAAFAGFTSSERIPESEVLSYLALQEMAHARLYASVPWLMPRFEALIGKYARGISIDLDAMEEQLRDAEAMDPESISDAVNLTKVGIPDTPEQREALSSLESLLAMVEGWVDCVVWRAGMAHLPHIEQLREMTRRERAMGGPAERTFESLLGLQLRPKRMREAAGLWEMITAAEGSEGRDAKWSHPDLLPSLPGDQPVNGTAGDAVSPKGNASGAQPAHPSADGKTENIDWDAELSKLLDEDGGTDGDGSGDTADGSGSAGDAQ</sequence>
<reference evidence="2 3" key="1">
    <citation type="journal article" date="2017" name="BMC Genomics">
        <title>Comparative genomic and phylogenomic analyses of the Bifidobacteriaceae family.</title>
        <authorList>
            <person name="Lugli G.A."/>
            <person name="Milani C."/>
            <person name="Turroni F."/>
            <person name="Duranti S."/>
            <person name="Mancabelli L."/>
            <person name="Mangifesta M."/>
            <person name="Ferrario C."/>
            <person name="Modesto M."/>
            <person name="Mattarelli P."/>
            <person name="Jiri K."/>
            <person name="van Sinderen D."/>
            <person name="Ventura M."/>
        </authorList>
    </citation>
    <scope>NUCLEOTIDE SEQUENCE [LARGE SCALE GENOMIC DNA]</scope>
    <source>
        <strain evidence="2 3">DSM 100196</strain>
    </source>
</reference>
<dbReference type="OrthoDB" id="8478472at2"/>
<dbReference type="EMBL" id="MWWW01000014">
    <property type="protein sequence ID" value="OZG59488.1"/>
    <property type="molecule type" value="Genomic_DNA"/>
</dbReference>
<dbReference type="PANTHER" id="PTHR39420">
    <property type="match status" value="1"/>
</dbReference>
<dbReference type="Pfam" id="PF10103">
    <property type="entry name" value="Zincin_2"/>
    <property type="match status" value="2"/>
</dbReference>
<accession>A0A261FK90</accession>
<dbReference type="PANTHER" id="PTHR39420:SF2">
    <property type="entry name" value="HYDROLASE"/>
    <property type="match status" value="1"/>
</dbReference>
<dbReference type="Proteomes" id="UP000216871">
    <property type="component" value="Unassembled WGS sequence"/>
</dbReference>
<dbReference type="NCBIfam" id="TIGR03624">
    <property type="entry name" value="putative hydrolase"/>
    <property type="match status" value="1"/>
</dbReference>
<feature type="compositionally biased region" description="Basic and acidic residues" evidence="1">
    <location>
        <begin position="564"/>
        <end position="582"/>
    </location>
</feature>
<gene>
    <name evidence="2" type="ORF">BMYO_1333</name>
</gene>
<evidence type="ECO:0000313" key="3">
    <source>
        <dbReference type="Proteomes" id="UP000216871"/>
    </source>
</evidence>
<feature type="region of interest" description="Disordered" evidence="1">
    <location>
        <begin position="517"/>
        <end position="606"/>
    </location>
</feature>
<dbReference type="GO" id="GO:0016787">
    <property type="term" value="F:hydrolase activity"/>
    <property type="evidence" value="ECO:0007669"/>
    <property type="project" value="UniProtKB-KW"/>
</dbReference>
<dbReference type="InterPro" id="IPR042271">
    <property type="entry name" value="Zinicin_2_N"/>
</dbReference>
<comment type="caution">
    <text evidence="2">The sequence shown here is derived from an EMBL/GenBank/DDBJ whole genome shotgun (WGS) entry which is preliminary data.</text>
</comment>
<feature type="compositionally biased region" description="Low complexity" evidence="1">
    <location>
        <begin position="314"/>
        <end position="333"/>
    </location>
</feature>
<keyword evidence="3" id="KW-1185">Reference proteome</keyword>
<dbReference type="InterPro" id="IPR018766">
    <property type="entry name" value="Zinicin_2"/>
</dbReference>
<dbReference type="RefSeq" id="WP_094667778.1">
    <property type="nucleotide sequence ID" value="NZ_MWWW01000014.1"/>
</dbReference>
<name>A0A261FK90_9BIFI</name>
<organism evidence="2 3">
    <name type="scientific">Bifidobacterium myosotis</name>
    <dbReference type="NCBI Taxonomy" id="1630166"/>
    <lineage>
        <taxon>Bacteria</taxon>
        <taxon>Bacillati</taxon>
        <taxon>Actinomycetota</taxon>
        <taxon>Actinomycetes</taxon>
        <taxon>Bifidobacteriales</taxon>
        <taxon>Bifidobacteriaceae</taxon>
        <taxon>Bifidobacterium</taxon>
    </lineage>
</organism>
<dbReference type="SUPFAM" id="SSF55486">
    <property type="entry name" value="Metalloproteases ('zincins'), catalytic domain"/>
    <property type="match status" value="2"/>
</dbReference>
<dbReference type="AlphaFoldDB" id="A0A261FK90"/>
<feature type="compositionally biased region" description="Basic and acidic residues" evidence="1">
    <location>
        <begin position="518"/>
        <end position="527"/>
    </location>
</feature>
<feature type="compositionally biased region" description="Basic and acidic residues" evidence="1">
    <location>
        <begin position="302"/>
        <end position="312"/>
    </location>
</feature>
<proteinExistence type="predicted"/>
<evidence type="ECO:0000313" key="2">
    <source>
        <dbReference type="EMBL" id="OZG59488.1"/>
    </source>
</evidence>
<evidence type="ECO:0000256" key="1">
    <source>
        <dbReference type="SAM" id="MobiDB-lite"/>
    </source>
</evidence>